<gene>
    <name evidence="1" type="ORF">E2C01_044434</name>
</gene>
<evidence type="ECO:0000313" key="2">
    <source>
        <dbReference type="Proteomes" id="UP000324222"/>
    </source>
</evidence>
<keyword evidence="2" id="KW-1185">Reference proteome</keyword>
<comment type="caution">
    <text evidence="1">The sequence shown here is derived from an EMBL/GenBank/DDBJ whole genome shotgun (WGS) entry which is preliminary data.</text>
</comment>
<name>A0A5B7G2B5_PORTR</name>
<dbReference type="Proteomes" id="UP000324222">
    <property type="component" value="Unassembled WGS sequence"/>
</dbReference>
<evidence type="ECO:0000313" key="1">
    <source>
        <dbReference type="EMBL" id="MPC50604.1"/>
    </source>
</evidence>
<reference evidence="1 2" key="1">
    <citation type="submission" date="2019-05" db="EMBL/GenBank/DDBJ databases">
        <title>Another draft genome of Portunus trituberculatus and its Hox gene families provides insights of decapod evolution.</title>
        <authorList>
            <person name="Jeong J.-H."/>
            <person name="Song I."/>
            <person name="Kim S."/>
            <person name="Choi T."/>
            <person name="Kim D."/>
            <person name="Ryu S."/>
            <person name="Kim W."/>
        </authorList>
    </citation>
    <scope>NUCLEOTIDE SEQUENCE [LARGE SCALE GENOMIC DNA]</scope>
    <source>
        <tissue evidence="1">Muscle</tissue>
    </source>
</reference>
<organism evidence="1 2">
    <name type="scientific">Portunus trituberculatus</name>
    <name type="common">Swimming crab</name>
    <name type="synonym">Neptunus trituberculatus</name>
    <dbReference type="NCBI Taxonomy" id="210409"/>
    <lineage>
        <taxon>Eukaryota</taxon>
        <taxon>Metazoa</taxon>
        <taxon>Ecdysozoa</taxon>
        <taxon>Arthropoda</taxon>
        <taxon>Crustacea</taxon>
        <taxon>Multicrustacea</taxon>
        <taxon>Malacostraca</taxon>
        <taxon>Eumalacostraca</taxon>
        <taxon>Eucarida</taxon>
        <taxon>Decapoda</taxon>
        <taxon>Pleocyemata</taxon>
        <taxon>Brachyura</taxon>
        <taxon>Eubrachyura</taxon>
        <taxon>Portunoidea</taxon>
        <taxon>Portunidae</taxon>
        <taxon>Portuninae</taxon>
        <taxon>Portunus</taxon>
    </lineage>
</organism>
<dbReference type="AlphaFoldDB" id="A0A5B7G2B5"/>
<dbReference type="EMBL" id="VSRR010009616">
    <property type="protein sequence ID" value="MPC50604.1"/>
    <property type="molecule type" value="Genomic_DNA"/>
</dbReference>
<sequence>MRHCEQAMEKVHCLLEQQMTQEGPEHLLVAAVGDGGGGGDGGGDGGGNHSQEIQWLMNWLLHCHFCCWLGVVLASPSGLPFRLS</sequence>
<proteinExistence type="predicted"/>
<protein>
    <submittedName>
        <fullName evidence="1">Uncharacterized protein</fullName>
    </submittedName>
</protein>
<accession>A0A5B7G2B5</accession>